<dbReference type="UniPathway" id="UPA00219"/>
<keyword evidence="3" id="KW-0547">Nucleotide-binding</keyword>
<dbReference type="GO" id="GO:0008360">
    <property type="term" value="P:regulation of cell shape"/>
    <property type="evidence" value="ECO:0007669"/>
    <property type="project" value="UniProtKB-KW"/>
</dbReference>
<dbReference type="SUPFAM" id="SSF53623">
    <property type="entry name" value="MurD-like peptide ligases, catalytic domain"/>
    <property type="match status" value="1"/>
</dbReference>
<reference evidence="9 10" key="1">
    <citation type="journal article" date="2016" name="Nat. Commun.">
        <title>Thousands of microbial genomes shed light on interconnected biogeochemical processes in an aquifer system.</title>
        <authorList>
            <person name="Anantharaman K."/>
            <person name="Brown C.T."/>
            <person name="Hug L.A."/>
            <person name="Sharon I."/>
            <person name="Castelle C.J."/>
            <person name="Probst A.J."/>
            <person name="Thomas B.C."/>
            <person name="Singh A."/>
            <person name="Wilkins M.J."/>
            <person name="Karaoz U."/>
            <person name="Brodie E.L."/>
            <person name="Williams K.H."/>
            <person name="Hubbard S.S."/>
            <person name="Banfield J.F."/>
        </authorList>
    </citation>
    <scope>NUCLEOTIDE SEQUENCE [LARGE SCALE GENOMIC DNA]</scope>
</reference>
<comment type="pathway">
    <text evidence="6">Cell wall biogenesis; peptidoglycan biosynthesis.</text>
</comment>
<dbReference type="PANTHER" id="PTHR43024:SF1">
    <property type="entry name" value="UDP-N-ACETYLMURAMOYL-TRIPEPTIDE--D-ALANYL-D-ALANINE LIGASE"/>
    <property type="match status" value="1"/>
</dbReference>
<dbReference type="GO" id="GO:0005524">
    <property type="term" value="F:ATP binding"/>
    <property type="evidence" value="ECO:0007669"/>
    <property type="project" value="UniProtKB-KW"/>
</dbReference>
<evidence type="ECO:0000256" key="4">
    <source>
        <dbReference type="ARBA" id="ARBA00022840"/>
    </source>
</evidence>
<proteinExistence type="predicted"/>
<keyword evidence="6" id="KW-0573">Peptidoglycan synthesis</keyword>
<dbReference type="InterPro" id="IPR013221">
    <property type="entry name" value="Mur_ligase_cen"/>
</dbReference>
<evidence type="ECO:0000256" key="3">
    <source>
        <dbReference type="ARBA" id="ARBA00022741"/>
    </source>
</evidence>
<keyword evidence="4" id="KW-0067">ATP-binding</keyword>
<evidence type="ECO:0000313" key="10">
    <source>
        <dbReference type="Proteomes" id="UP000176198"/>
    </source>
</evidence>
<accession>A0A1F7WG83</accession>
<dbReference type="Pfam" id="PF08245">
    <property type="entry name" value="Mur_ligase_M"/>
    <property type="match status" value="1"/>
</dbReference>
<dbReference type="EC" id="6.3.2.10" evidence="6"/>
<dbReference type="STRING" id="1802471.A2115_00175"/>
<evidence type="ECO:0000259" key="8">
    <source>
        <dbReference type="Pfam" id="PF08245"/>
    </source>
</evidence>
<evidence type="ECO:0000313" key="9">
    <source>
        <dbReference type="EMBL" id="OGM01856.1"/>
    </source>
</evidence>
<dbReference type="GO" id="GO:0047480">
    <property type="term" value="F:UDP-N-acetylmuramoyl-tripeptide-D-alanyl-D-alanine ligase activity"/>
    <property type="evidence" value="ECO:0007669"/>
    <property type="project" value="UniProtKB-EC"/>
</dbReference>
<dbReference type="GO" id="GO:0051301">
    <property type="term" value="P:cell division"/>
    <property type="evidence" value="ECO:0007669"/>
    <property type="project" value="UniProtKB-KW"/>
</dbReference>
<dbReference type="AlphaFoldDB" id="A0A1F7WG83"/>
<keyword evidence="2 6" id="KW-0132">Cell division</keyword>
<dbReference type="InterPro" id="IPR036615">
    <property type="entry name" value="Mur_ligase_C_dom_sf"/>
</dbReference>
<dbReference type="InterPro" id="IPR005863">
    <property type="entry name" value="UDP-N-AcMur_synth"/>
</dbReference>
<comment type="catalytic activity">
    <reaction evidence="6">
        <text>D-alanyl-D-alanine + UDP-N-acetyl-alpha-D-muramoyl-L-alanyl-gamma-D-glutamyl-meso-2,6-diaminopimelate + ATP = UDP-N-acetyl-alpha-D-muramoyl-L-alanyl-gamma-D-glutamyl-meso-2,6-diaminopimeloyl-D-alanyl-D-alanine + ADP + phosphate + H(+)</text>
        <dbReference type="Rhea" id="RHEA:28374"/>
        <dbReference type="ChEBI" id="CHEBI:15378"/>
        <dbReference type="ChEBI" id="CHEBI:30616"/>
        <dbReference type="ChEBI" id="CHEBI:43474"/>
        <dbReference type="ChEBI" id="CHEBI:57822"/>
        <dbReference type="ChEBI" id="CHEBI:61386"/>
        <dbReference type="ChEBI" id="CHEBI:83905"/>
        <dbReference type="ChEBI" id="CHEBI:456216"/>
        <dbReference type="EC" id="6.3.2.10"/>
    </reaction>
</comment>
<keyword evidence="1" id="KW-0436">Ligase</keyword>
<dbReference type="NCBIfam" id="TIGR01143">
    <property type="entry name" value="murF"/>
    <property type="match status" value="1"/>
</dbReference>
<dbReference type="InterPro" id="IPR036565">
    <property type="entry name" value="Mur-like_cat_sf"/>
</dbReference>
<feature type="domain" description="Mur ligase C-terminal" evidence="7">
    <location>
        <begin position="280"/>
        <end position="406"/>
    </location>
</feature>
<dbReference type="Gene3D" id="3.90.190.20">
    <property type="entry name" value="Mur ligase, C-terminal domain"/>
    <property type="match status" value="1"/>
</dbReference>
<comment type="caution">
    <text evidence="9">The sequence shown here is derived from an EMBL/GenBank/DDBJ whole genome shotgun (WGS) entry which is preliminary data.</text>
</comment>
<keyword evidence="6" id="KW-0133">Cell shape</keyword>
<evidence type="ECO:0000259" key="7">
    <source>
        <dbReference type="Pfam" id="PF02875"/>
    </source>
</evidence>
<dbReference type="GO" id="GO:0008766">
    <property type="term" value="F:UDP-N-acetylmuramoylalanyl-D-glutamyl-2,6-diaminopimelate-D-alanyl-D-alanine ligase activity"/>
    <property type="evidence" value="ECO:0007669"/>
    <property type="project" value="RHEA"/>
</dbReference>
<name>A0A1F7WG83_9BACT</name>
<keyword evidence="5 6" id="KW-0131">Cell cycle</keyword>
<protein>
    <recommendedName>
        <fullName evidence="6">UDP-N-acetylmuramoyl-tripeptide--D-alanyl-D-alanine ligase</fullName>
        <ecNumber evidence="6">6.3.2.10</ecNumber>
    </recommendedName>
</protein>
<evidence type="ECO:0000256" key="1">
    <source>
        <dbReference type="ARBA" id="ARBA00022598"/>
    </source>
</evidence>
<dbReference type="PANTHER" id="PTHR43024">
    <property type="entry name" value="UDP-N-ACETYLMURAMOYL-TRIPEPTIDE--D-ALANYL-D-ALANINE LIGASE"/>
    <property type="match status" value="1"/>
</dbReference>
<dbReference type="Pfam" id="PF02875">
    <property type="entry name" value="Mur_ligase_C"/>
    <property type="match status" value="1"/>
</dbReference>
<keyword evidence="6" id="KW-0961">Cell wall biogenesis/degradation</keyword>
<dbReference type="InterPro" id="IPR004101">
    <property type="entry name" value="Mur_ligase_C"/>
</dbReference>
<dbReference type="EMBL" id="MGFJ01000036">
    <property type="protein sequence ID" value="OGM01856.1"/>
    <property type="molecule type" value="Genomic_DNA"/>
</dbReference>
<dbReference type="InterPro" id="IPR051046">
    <property type="entry name" value="MurCDEF_CellWall_CoF430Synth"/>
</dbReference>
<gene>
    <name evidence="9" type="ORF">A2115_00175</name>
</gene>
<comment type="subcellular location">
    <subcellularLocation>
        <location evidence="6">Cytoplasm</location>
    </subcellularLocation>
</comment>
<evidence type="ECO:0000256" key="6">
    <source>
        <dbReference type="RuleBase" id="RU004136"/>
    </source>
</evidence>
<sequence length="418" mass="46975">MNKEINRILQLYVGRHLPSQHIFVPSEERPKAPVELTRLYFRKWLVHPLKRRLSHVYSEALSLGGCEIIGVTGSAGKTTAKEMIASVLSQKFKTVKSEANIDPVYNIPTTILKSPLNTQKLVLEMGIEYPGEMDFYLWLTRPQIGVITSIYFTHTQFLESLENVIRQKGKLVESLPSRGFAILNYDDPYVRSLAGKSRAREMWYGFGKRAQVRGRQVKITEDYNTSFILDTQEGEVAVELPLLGEHFVSLALAASCVGLACGVGLGDIKKGLEAVKGLPHRMIPFKTRGAVLIDDTFNANPLACREALNTLSKLAKGKRKIFVLGEMKELGKYEESLHREIGEYASRVGVDYIFGLGDLTRFTIEEFKKEGRRKGNTFLAEDKASLIHKLRGFINKGDAILVKGSRFMMMEEVVDSLV</sequence>
<feature type="domain" description="Mur ligase central" evidence="8">
    <location>
        <begin position="71"/>
        <end position="257"/>
    </location>
</feature>
<dbReference type="SUPFAM" id="SSF53244">
    <property type="entry name" value="MurD-like peptide ligases, peptide-binding domain"/>
    <property type="match status" value="1"/>
</dbReference>
<dbReference type="Proteomes" id="UP000176198">
    <property type="component" value="Unassembled WGS sequence"/>
</dbReference>
<dbReference type="Gene3D" id="3.40.1190.10">
    <property type="entry name" value="Mur-like, catalytic domain"/>
    <property type="match status" value="1"/>
</dbReference>
<organism evidence="9 10">
    <name type="scientific">Candidatus Woesebacteria bacterium GWA1_41_8</name>
    <dbReference type="NCBI Taxonomy" id="1802471"/>
    <lineage>
        <taxon>Bacteria</taxon>
        <taxon>Candidatus Woeseibacteriota</taxon>
    </lineage>
</organism>
<comment type="function">
    <text evidence="6">Involved in cell wall formation. Catalyzes the final step in the synthesis of UDP-N-acetylmuramoyl-pentapeptide, the precursor of murein.</text>
</comment>
<evidence type="ECO:0000256" key="2">
    <source>
        <dbReference type="ARBA" id="ARBA00022618"/>
    </source>
</evidence>
<dbReference type="GO" id="GO:0005737">
    <property type="term" value="C:cytoplasm"/>
    <property type="evidence" value="ECO:0007669"/>
    <property type="project" value="UniProtKB-SubCell"/>
</dbReference>
<dbReference type="GO" id="GO:0009252">
    <property type="term" value="P:peptidoglycan biosynthetic process"/>
    <property type="evidence" value="ECO:0007669"/>
    <property type="project" value="UniProtKB-UniPathway"/>
</dbReference>
<evidence type="ECO:0000256" key="5">
    <source>
        <dbReference type="ARBA" id="ARBA00023306"/>
    </source>
</evidence>
<dbReference type="GO" id="GO:0071555">
    <property type="term" value="P:cell wall organization"/>
    <property type="evidence" value="ECO:0007669"/>
    <property type="project" value="UniProtKB-KW"/>
</dbReference>